<evidence type="ECO:0000256" key="1">
    <source>
        <dbReference type="SAM" id="MobiDB-lite"/>
    </source>
</evidence>
<feature type="compositionally biased region" description="Low complexity" evidence="1">
    <location>
        <begin position="196"/>
        <end position="208"/>
    </location>
</feature>
<dbReference type="OrthoDB" id="10650013at2759"/>
<dbReference type="RefSeq" id="XP_020130478.1">
    <property type="nucleotide sequence ID" value="XM_020273135.1"/>
</dbReference>
<evidence type="ECO:0000313" key="2">
    <source>
        <dbReference type="EMBL" id="OJD34218.1"/>
    </source>
</evidence>
<feature type="compositionally biased region" description="Low complexity" evidence="1">
    <location>
        <begin position="344"/>
        <end position="353"/>
    </location>
</feature>
<feature type="compositionally biased region" description="Acidic residues" evidence="1">
    <location>
        <begin position="281"/>
        <end position="294"/>
    </location>
</feature>
<feature type="compositionally biased region" description="Pro residues" evidence="1">
    <location>
        <begin position="263"/>
        <end position="272"/>
    </location>
</feature>
<dbReference type="Proteomes" id="UP000183809">
    <property type="component" value="Unassembled WGS sequence"/>
</dbReference>
<feature type="compositionally biased region" description="Low complexity" evidence="1">
    <location>
        <begin position="301"/>
        <end position="321"/>
    </location>
</feature>
<feature type="compositionally biased region" description="Low complexity" evidence="1">
    <location>
        <begin position="239"/>
        <end position="262"/>
    </location>
</feature>
<sequence length="439" mass="48052">MAAPANTMPSSEAAWRSLHETHLANLRSHRALLDHLASLHVDGETPELDAMRARAERIWEDAVRAGEIMEVADKAEKRIVIANIPWYVTATGGLSPIWCQYDPVDINPPFRKPTRSEIHLYDLPAGDAHRNGIIKVPFHSAASAARAIRDLDGVKFPAEEGHTGLIARRYRPGADPVDGDDAARTKNKKRVRRVSSGESLQRQQQQQRGSKRQRTNNGINTGHSIPAAASHAARDDDPPATAAAAPTYPFTFTTTAVPQQQSPSPPPPPPAPSSTAAVVEPEPEPEPEFEDISAEVDARLAEQAARRAAATATRQKTSAAAGWKKRGREARRVEEEEGDEADEAAVAGMAGMALVDRRPRKRRMREEGREWEGEGVRAEEGVGDGVSEEGRRQPQQTSNGGPAPASKARVRKERRSAVVREREERGESPRPMKRSRRGL</sequence>
<dbReference type="AlphaFoldDB" id="A0A1J9R1U2"/>
<feature type="region of interest" description="Disordered" evidence="1">
    <location>
        <begin position="165"/>
        <end position="439"/>
    </location>
</feature>
<dbReference type="GeneID" id="31013395"/>
<evidence type="ECO:0000313" key="3">
    <source>
        <dbReference type="Proteomes" id="UP000183809"/>
    </source>
</evidence>
<protein>
    <submittedName>
        <fullName evidence="2">Uncharacterized protein</fullName>
    </submittedName>
</protein>
<comment type="caution">
    <text evidence="2">The sequence shown here is derived from an EMBL/GenBank/DDBJ whole genome shotgun (WGS) entry which is preliminary data.</text>
</comment>
<name>A0A1J9R1U2_9PEZI</name>
<keyword evidence="3" id="KW-1185">Reference proteome</keyword>
<feature type="compositionally biased region" description="Basic and acidic residues" evidence="1">
    <location>
        <begin position="415"/>
        <end position="430"/>
    </location>
</feature>
<gene>
    <name evidence="2" type="ORF">BKCO1_2400039</name>
</gene>
<dbReference type="EMBL" id="MNUE01000024">
    <property type="protein sequence ID" value="OJD34218.1"/>
    <property type="molecule type" value="Genomic_DNA"/>
</dbReference>
<reference evidence="2 3" key="1">
    <citation type="submission" date="2016-10" db="EMBL/GenBank/DDBJ databases">
        <title>Proteomics and genomics reveal pathogen-plant mechanisms compatible with a hemibiotrophic lifestyle of Diplodia corticola.</title>
        <authorList>
            <person name="Fernandes I."/>
            <person name="De Jonge R."/>
            <person name="Van De Peer Y."/>
            <person name="Devreese B."/>
            <person name="Alves A."/>
            <person name="Esteves A.C."/>
        </authorList>
    </citation>
    <scope>NUCLEOTIDE SEQUENCE [LARGE SCALE GENOMIC DNA]</scope>
    <source>
        <strain evidence="2 3">CBS 112549</strain>
    </source>
</reference>
<organism evidence="2 3">
    <name type="scientific">Diplodia corticola</name>
    <dbReference type="NCBI Taxonomy" id="236234"/>
    <lineage>
        <taxon>Eukaryota</taxon>
        <taxon>Fungi</taxon>
        <taxon>Dikarya</taxon>
        <taxon>Ascomycota</taxon>
        <taxon>Pezizomycotina</taxon>
        <taxon>Dothideomycetes</taxon>
        <taxon>Dothideomycetes incertae sedis</taxon>
        <taxon>Botryosphaeriales</taxon>
        <taxon>Botryosphaeriaceae</taxon>
        <taxon>Diplodia</taxon>
    </lineage>
</organism>
<feature type="compositionally biased region" description="Basic and acidic residues" evidence="1">
    <location>
        <begin position="364"/>
        <end position="380"/>
    </location>
</feature>
<proteinExistence type="predicted"/>
<accession>A0A1J9R1U2</accession>